<name>A0A9W4UBF3_9PLEO</name>
<keyword evidence="2" id="KW-1185">Reference proteome</keyword>
<reference evidence="1" key="1">
    <citation type="submission" date="2023-01" db="EMBL/GenBank/DDBJ databases">
        <authorList>
            <person name="Van Ghelder C."/>
            <person name="Rancurel C."/>
        </authorList>
    </citation>
    <scope>NUCLEOTIDE SEQUENCE</scope>
    <source>
        <strain evidence="1">CNCM I-4278</strain>
    </source>
</reference>
<evidence type="ECO:0000313" key="1">
    <source>
        <dbReference type="EMBL" id="CAI6333136.1"/>
    </source>
</evidence>
<dbReference type="EMBL" id="CAOQHR010000004">
    <property type="protein sequence ID" value="CAI6333136.1"/>
    <property type="molecule type" value="Genomic_DNA"/>
</dbReference>
<comment type="caution">
    <text evidence="1">The sequence shown here is derived from an EMBL/GenBank/DDBJ whole genome shotgun (WGS) entry which is preliminary data.</text>
</comment>
<protein>
    <submittedName>
        <fullName evidence="1">Uncharacterized protein</fullName>
    </submittedName>
</protein>
<gene>
    <name evidence="1" type="ORF">PDIGIT_LOCUS6172</name>
</gene>
<dbReference type="Proteomes" id="UP001152607">
    <property type="component" value="Unassembled WGS sequence"/>
</dbReference>
<organism evidence="1 2">
    <name type="scientific">Periconia digitata</name>
    <dbReference type="NCBI Taxonomy" id="1303443"/>
    <lineage>
        <taxon>Eukaryota</taxon>
        <taxon>Fungi</taxon>
        <taxon>Dikarya</taxon>
        <taxon>Ascomycota</taxon>
        <taxon>Pezizomycotina</taxon>
        <taxon>Dothideomycetes</taxon>
        <taxon>Pleosporomycetidae</taxon>
        <taxon>Pleosporales</taxon>
        <taxon>Massarineae</taxon>
        <taxon>Periconiaceae</taxon>
        <taxon>Periconia</taxon>
    </lineage>
</organism>
<proteinExistence type="predicted"/>
<dbReference type="AlphaFoldDB" id="A0A9W4UBF3"/>
<evidence type="ECO:0000313" key="2">
    <source>
        <dbReference type="Proteomes" id="UP001152607"/>
    </source>
</evidence>
<sequence>MKRWCSDHRTPWNVICRHGNERFLSVSTPQPHNQGRLRQPLLRHAMPCNAAQPLACTPSFANVLPRHPPSLGRLLR</sequence>
<accession>A0A9W4UBF3</accession>